<dbReference type="SMART" id="SM00240">
    <property type="entry name" value="FHA"/>
    <property type="match status" value="1"/>
</dbReference>
<evidence type="ECO:0000313" key="3">
    <source>
        <dbReference type="Proteomes" id="UP001642483"/>
    </source>
</evidence>
<dbReference type="PROSITE" id="PS50006">
    <property type="entry name" value="FHA_DOMAIN"/>
    <property type="match status" value="1"/>
</dbReference>
<reference evidence="2 3" key="1">
    <citation type="submission" date="2024-02" db="EMBL/GenBank/DDBJ databases">
        <authorList>
            <person name="Daric V."/>
            <person name="Darras S."/>
        </authorList>
    </citation>
    <scope>NUCLEOTIDE SEQUENCE [LARGE SCALE GENOMIC DNA]</scope>
</reference>
<feature type="domain" description="FHA" evidence="1">
    <location>
        <begin position="54"/>
        <end position="106"/>
    </location>
</feature>
<comment type="caution">
    <text evidence="2">The sequence shown here is derived from an EMBL/GenBank/DDBJ whole genome shotgun (WGS) entry which is preliminary data.</text>
</comment>
<organism evidence="2 3">
    <name type="scientific">Clavelina lepadiformis</name>
    <name type="common">Light-bulb sea squirt</name>
    <name type="synonym">Ascidia lepadiformis</name>
    <dbReference type="NCBI Taxonomy" id="159417"/>
    <lineage>
        <taxon>Eukaryota</taxon>
        <taxon>Metazoa</taxon>
        <taxon>Chordata</taxon>
        <taxon>Tunicata</taxon>
        <taxon>Ascidiacea</taxon>
        <taxon>Aplousobranchia</taxon>
        <taxon>Clavelinidae</taxon>
        <taxon>Clavelina</taxon>
    </lineage>
</organism>
<gene>
    <name evidence="2" type="ORF">CVLEPA_LOCUS23834</name>
</gene>
<sequence>MSKHRSRGSISSEPVKVDFEIPSWAGMCPAGTHLDVMKGDKLIEKLIIDEKKCYYFGRNSDTCDFLIEHASCSRVHAALLYHKHLKRMFIIDLGSMHGSFIRNLRLEANKPTPVPFDTTFHFGASTRSYILKERPNVAPQRDDMKNEEDSAFDLPQEEEELDNLTEFNTAHNKRMSTLPVDEPRKLMKRKRKSVNFADENEIINPEDIDSSVGRFRNMISVEVIPNKRHRGAVSGLVSGHTEVKKHVQEFYNQGLYEDLEDKKSSMETISSRINSFVPNLAPDIETETKVPIETALSVSQPEVQIESTVDTKPRKKYIKEAWPGKRPAPALLV</sequence>
<dbReference type="InterPro" id="IPR000253">
    <property type="entry name" value="FHA_dom"/>
</dbReference>
<protein>
    <recommendedName>
        <fullName evidence="1">FHA domain-containing protein</fullName>
    </recommendedName>
</protein>
<evidence type="ECO:0000313" key="2">
    <source>
        <dbReference type="EMBL" id="CAK8691258.1"/>
    </source>
</evidence>
<keyword evidence="3" id="KW-1185">Reference proteome</keyword>
<dbReference type="PANTHER" id="PTHR23308">
    <property type="entry name" value="NUCLEAR INHIBITOR OF PROTEIN PHOSPHATASE-1"/>
    <property type="match status" value="1"/>
</dbReference>
<dbReference type="Gene3D" id="6.10.250.1290">
    <property type="match status" value="1"/>
</dbReference>
<dbReference type="SUPFAM" id="SSF49879">
    <property type="entry name" value="SMAD/FHA domain"/>
    <property type="match status" value="1"/>
</dbReference>
<name>A0ABP0GIN0_CLALP</name>
<proteinExistence type="predicted"/>
<dbReference type="EMBL" id="CAWYQH010000119">
    <property type="protein sequence ID" value="CAK8691258.1"/>
    <property type="molecule type" value="Genomic_DNA"/>
</dbReference>
<dbReference type="InterPro" id="IPR008984">
    <property type="entry name" value="SMAD_FHA_dom_sf"/>
</dbReference>
<dbReference type="Gene3D" id="2.60.200.20">
    <property type="match status" value="1"/>
</dbReference>
<dbReference type="Proteomes" id="UP001642483">
    <property type="component" value="Unassembled WGS sequence"/>
</dbReference>
<evidence type="ECO:0000259" key="1">
    <source>
        <dbReference type="PROSITE" id="PS50006"/>
    </source>
</evidence>
<dbReference type="CDD" id="cd22674">
    <property type="entry name" value="FHA_PPP1R8"/>
    <property type="match status" value="1"/>
</dbReference>
<dbReference type="Pfam" id="PF00498">
    <property type="entry name" value="FHA"/>
    <property type="match status" value="1"/>
</dbReference>
<accession>A0ABP0GIN0</accession>
<dbReference type="InterPro" id="IPR050923">
    <property type="entry name" value="Cell_Proc_Reg/RNA_Proc"/>
</dbReference>